<evidence type="ECO:0000313" key="2">
    <source>
        <dbReference type="EMBL" id="KAA2284759.1"/>
    </source>
</evidence>
<proteinExistence type="predicted"/>
<reference evidence="2 3" key="2">
    <citation type="submission" date="2019-09" db="EMBL/GenBank/DDBJ databases">
        <authorList>
            <person name="Mazur A."/>
        </authorList>
    </citation>
    <scope>NUCLEOTIDE SEQUENCE [LARGE SCALE GENOMIC DNA]</scope>
    <source>
        <strain evidence="2 3">3729k</strain>
    </source>
</reference>
<feature type="domain" description="RES" evidence="1">
    <location>
        <begin position="72"/>
        <end position="206"/>
    </location>
</feature>
<name>A0A5B2Z9R5_9GAMM</name>
<comment type="caution">
    <text evidence="2">The sequence shown here is derived from an EMBL/GenBank/DDBJ whole genome shotgun (WGS) entry which is preliminary data.</text>
</comment>
<accession>A0A5B2Z9R5</accession>
<evidence type="ECO:0000313" key="3">
    <source>
        <dbReference type="Proteomes" id="UP000322165"/>
    </source>
</evidence>
<organism evidence="2 3">
    <name type="scientific">Arenimonas fontis</name>
    <dbReference type="NCBI Taxonomy" id="2608255"/>
    <lineage>
        <taxon>Bacteria</taxon>
        <taxon>Pseudomonadati</taxon>
        <taxon>Pseudomonadota</taxon>
        <taxon>Gammaproteobacteria</taxon>
        <taxon>Lysobacterales</taxon>
        <taxon>Lysobacteraceae</taxon>
        <taxon>Arenimonas</taxon>
    </lineage>
</organism>
<keyword evidence="3" id="KW-1185">Reference proteome</keyword>
<reference evidence="2 3" key="1">
    <citation type="submission" date="2019-09" db="EMBL/GenBank/DDBJ databases">
        <title>Arenimonas chukotkensis sp. nov., a bacterium isolated from Chukotka hot spring, Arctic region, Russia.</title>
        <authorList>
            <person name="Zayulina K.S."/>
            <person name="Prokofeva M.I."/>
            <person name="Elcheninov A.G."/>
            <person name="Novikov A."/>
            <person name="Kochetkova T.V."/>
            <person name="Kublanov I.V."/>
        </authorList>
    </citation>
    <scope>NUCLEOTIDE SEQUENCE [LARGE SCALE GENOMIC DNA]</scope>
    <source>
        <strain evidence="2 3">3729k</strain>
    </source>
</reference>
<sequence length="236" mass="26556">MSSITWTPTALASEARAWRGQAWRVVEAQHVVATMALVDDAAEQDLLEQLLERAKPPLPAAARGLHYLLATPFRYPPLPSGSRFRGPGEPGVFYGADRLPTACAEIGYWRWRFLRDSPALERIDSVAHTAFKVSLKARMLDLRRAPLDQDRALWMAPDDYSATQALARLAREAGIGALRYRSVRDPGQGTCTALLDPAGFAERRPIGSTQTWWLSVQRQQVVWLREKQRLQYRFGS</sequence>
<gene>
    <name evidence="2" type="ORF">F0415_08670</name>
</gene>
<dbReference type="Proteomes" id="UP000322165">
    <property type="component" value="Unassembled WGS sequence"/>
</dbReference>
<dbReference type="Pfam" id="PF08808">
    <property type="entry name" value="RES"/>
    <property type="match status" value="1"/>
</dbReference>
<dbReference type="EMBL" id="VUOD01000005">
    <property type="protein sequence ID" value="KAA2284759.1"/>
    <property type="molecule type" value="Genomic_DNA"/>
</dbReference>
<dbReference type="RefSeq" id="WP_149860817.1">
    <property type="nucleotide sequence ID" value="NZ_VUOD01000005.1"/>
</dbReference>
<evidence type="ECO:0000259" key="1">
    <source>
        <dbReference type="SMART" id="SM00953"/>
    </source>
</evidence>
<protein>
    <submittedName>
        <fullName evidence="2">RES family NAD+ phosphorylase</fullName>
    </submittedName>
</protein>
<dbReference type="SMART" id="SM00953">
    <property type="entry name" value="RES"/>
    <property type="match status" value="1"/>
</dbReference>
<dbReference type="AlphaFoldDB" id="A0A5B2Z9R5"/>
<dbReference type="InterPro" id="IPR014914">
    <property type="entry name" value="RES_dom"/>
</dbReference>